<dbReference type="EMBL" id="JAKWBL010000001">
    <property type="protein sequence ID" value="MCH5597757.1"/>
    <property type="molecule type" value="Genomic_DNA"/>
</dbReference>
<comment type="caution">
    <text evidence="1">The sequence shown here is derived from an EMBL/GenBank/DDBJ whole genome shotgun (WGS) entry which is preliminary data.</text>
</comment>
<sequence length="87" mass="9574">MDKNKNKVIVASGFEQGGDGIEPVGNGDFIVTCWPGIIYYVKANGQFEKMLDVQGKMNTADLAYDAATKTLYVPTFNNFSVIAYKLK</sequence>
<evidence type="ECO:0000313" key="2">
    <source>
        <dbReference type="Proteomes" id="UP001202248"/>
    </source>
</evidence>
<accession>A0ABS9SHB2</accession>
<proteinExistence type="predicted"/>
<evidence type="ECO:0000313" key="1">
    <source>
        <dbReference type="EMBL" id="MCH5597757.1"/>
    </source>
</evidence>
<gene>
    <name evidence="1" type="ORF">MKP09_07470</name>
</gene>
<evidence type="ECO:0008006" key="3">
    <source>
        <dbReference type="Google" id="ProtNLM"/>
    </source>
</evidence>
<name>A0ABS9SHB2_9BACT</name>
<keyword evidence="2" id="KW-1185">Reference proteome</keyword>
<dbReference type="RefSeq" id="WP_240827124.1">
    <property type="nucleotide sequence ID" value="NZ_JAKWBL010000001.1"/>
</dbReference>
<organism evidence="1 2">
    <name type="scientific">Niabella ginsengisoli</name>
    <dbReference type="NCBI Taxonomy" id="522298"/>
    <lineage>
        <taxon>Bacteria</taxon>
        <taxon>Pseudomonadati</taxon>
        <taxon>Bacteroidota</taxon>
        <taxon>Chitinophagia</taxon>
        <taxon>Chitinophagales</taxon>
        <taxon>Chitinophagaceae</taxon>
        <taxon>Niabella</taxon>
    </lineage>
</organism>
<protein>
    <recommendedName>
        <fullName evidence="3">SMP-30/Gluconolactonase/LRE-like region domain-containing protein</fullName>
    </recommendedName>
</protein>
<dbReference type="Proteomes" id="UP001202248">
    <property type="component" value="Unassembled WGS sequence"/>
</dbReference>
<reference evidence="1 2" key="1">
    <citation type="submission" date="2022-02" db="EMBL/GenBank/DDBJ databases">
        <authorList>
            <person name="Min J."/>
        </authorList>
    </citation>
    <scope>NUCLEOTIDE SEQUENCE [LARGE SCALE GENOMIC DNA]</scope>
    <source>
        <strain evidence="1 2">GR10-1</strain>
    </source>
</reference>